<organism evidence="1 2">
    <name type="scientific">Peronosclerospora sorghi</name>
    <dbReference type="NCBI Taxonomy" id="230839"/>
    <lineage>
        <taxon>Eukaryota</taxon>
        <taxon>Sar</taxon>
        <taxon>Stramenopiles</taxon>
        <taxon>Oomycota</taxon>
        <taxon>Peronosporomycetes</taxon>
        <taxon>Peronosporales</taxon>
        <taxon>Peronosporaceae</taxon>
        <taxon>Peronosclerospora</taxon>
    </lineage>
</organism>
<dbReference type="Proteomes" id="UP001163321">
    <property type="component" value="Chromosome 13"/>
</dbReference>
<gene>
    <name evidence="1" type="ORF">PsorP6_012448</name>
</gene>
<proteinExistence type="predicted"/>
<sequence length="630" mass="69366">MQDFDSDLSHLNTFYSVHNDEWIDDLWALAATSVVCHEDDLLDMKELQQTSPLKEHVCPAHKQVIHASAKERELSMDSNVETRIYASERKVNGTPTATLPARFALLSTKCVDEPGFTTSPRGKRRHSQVCTIPTLDFQAIEKREPRPACDKDGERDAGQEDAPFRLSDPESSGFPVFTESELMAMVESPSKLSTTSTASATFSPLAQVGPEATPYGIGKSPNAESRGPDARKPAHELSNVVDMLDLIDESSQTSKHESLDFTECATCPPVVAASESSYATESVLPIDATIVPPAFTAPTASYAIPYDLLSPSGYAAAAHQFVNSYGQRIQPLVFPPEGFTHAALFPRPHVEPTAAANVELAAAVARANFAAIETILKMKTRSSGPIVSESGSMPRATQVKPATPLKPRPSIQRAVSLTRGKGRRLTFTPDIADFKLVQIFHTFCDPSAKVLTVPRFQQMLLQHQMKEESGNHSDVRLTAAAEAQTVFTALNVRALTVEHFMTSFQICNRCTENKRRATEALCASQGQSVTSTALERQLMEDVAPVIVRVVPTRFEGHKVKSCDHYQWTWCEGFDKTGNAKCRGTNRHDKCPKYLANCTLWKHKLPPKRRHAKVMVLDHVDSPTKKRKQGS</sequence>
<comment type="caution">
    <text evidence="1">The sequence shown here is derived from an EMBL/GenBank/DDBJ whole genome shotgun (WGS) entry which is preliminary data.</text>
</comment>
<accession>A0ACC0WJD2</accession>
<protein>
    <submittedName>
        <fullName evidence="1">Uncharacterized protein</fullName>
    </submittedName>
</protein>
<evidence type="ECO:0000313" key="1">
    <source>
        <dbReference type="EMBL" id="KAI9918136.1"/>
    </source>
</evidence>
<reference evidence="1 2" key="1">
    <citation type="journal article" date="2022" name="bioRxiv">
        <title>The genome of the oomycete Peronosclerospora sorghi, a cosmopolitan pathogen of maize and sorghum, is inflated with dispersed pseudogenes.</title>
        <authorList>
            <person name="Fletcher K."/>
            <person name="Martin F."/>
            <person name="Isakeit T."/>
            <person name="Cavanaugh K."/>
            <person name="Magill C."/>
            <person name="Michelmore R."/>
        </authorList>
    </citation>
    <scope>NUCLEOTIDE SEQUENCE [LARGE SCALE GENOMIC DNA]</scope>
    <source>
        <strain evidence="1">P6</strain>
    </source>
</reference>
<name>A0ACC0WJD2_9STRA</name>
<evidence type="ECO:0000313" key="2">
    <source>
        <dbReference type="Proteomes" id="UP001163321"/>
    </source>
</evidence>
<dbReference type="EMBL" id="CM047592">
    <property type="protein sequence ID" value="KAI9918136.1"/>
    <property type="molecule type" value="Genomic_DNA"/>
</dbReference>
<keyword evidence="2" id="KW-1185">Reference proteome</keyword>